<protein>
    <submittedName>
        <fullName evidence="5">ABC transporter ATP-binding protein</fullName>
    </submittedName>
</protein>
<comment type="similarity">
    <text evidence="1">Belongs to the ABC transporter superfamily.</text>
</comment>
<evidence type="ECO:0000256" key="2">
    <source>
        <dbReference type="ARBA" id="ARBA00022741"/>
    </source>
</evidence>
<dbReference type="SMART" id="SM00382">
    <property type="entry name" value="AAA"/>
    <property type="match status" value="1"/>
</dbReference>
<dbReference type="Pfam" id="PF00005">
    <property type="entry name" value="ABC_tran"/>
    <property type="match status" value="1"/>
</dbReference>
<sequence length="302" mass="32709">MKELLNVAGVSKHFAMGGLFSRDVVHAVSDVSFALSADTAEIFTIIGESGSGKTTLARMILGLETPNSGAITFDGQEVSDSLSRSQRLAFMKRLQPVFQNPFEAFNPLKQVDGYLRSTAQTLLGVSEPDQIDAAMDSALQKVGLSLREIAGRYAHELSGGQLQRVAIARALIPEPALLIADEPVSMVDASLRMSIVNLLRDLRDTFGVSVIYITHDLATAYYISDRIMIMQQGHVVEMGPAKPILEQPEHPYSQLLKASVLSTENAGQTSLQPADRGIAQAAWEQAGAGHLHEGEGGRWVRR</sequence>
<dbReference type="PROSITE" id="PS00211">
    <property type="entry name" value="ABC_TRANSPORTER_1"/>
    <property type="match status" value="1"/>
</dbReference>
<dbReference type="InterPro" id="IPR017871">
    <property type="entry name" value="ABC_transporter-like_CS"/>
</dbReference>
<evidence type="ECO:0000259" key="4">
    <source>
        <dbReference type="PROSITE" id="PS50893"/>
    </source>
</evidence>
<dbReference type="GO" id="GO:0005524">
    <property type="term" value="F:ATP binding"/>
    <property type="evidence" value="ECO:0007669"/>
    <property type="project" value="UniProtKB-KW"/>
</dbReference>
<keyword evidence="6" id="KW-1185">Reference proteome</keyword>
<dbReference type="Proteomes" id="UP001369958">
    <property type="component" value="Chromosome"/>
</dbReference>
<dbReference type="InterPro" id="IPR027417">
    <property type="entry name" value="P-loop_NTPase"/>
</dbReference>
<evidence type="ECO:0000256" key="1">
    <source>
        <dbReference type="ARBA" id="ARBA00005417"/>
    </source>
</evidence>
<gene>
    <name evidence="5" type="ORF">V6617_05035</name>
</gene>
<keyword evidence="3 5" id="KW-0067">ATP-binding</keyword>
<dbReference type="Gene3D" id="3.40.50.300">
    <property type="entry name" value="P-loop containing nucleotide triphosphate hydrolases"/>
    <property type="match status" value="1"/>
</dbReference>
<dbReference type="PANTHER" id="PTHR43230">
    <property type="entry name" value="ABC-TYPE DIPEPTIDE/OLIGOPEPTIDE TRANSPORT SYSTEM, ATPASE COMPONENT"/>
    <property type="match status" value="1"/>
</dbReference>
<evidence type="ECO:0000313" key="6">
    <source>
        <dbReference type="Proteomes" id="UP001369958"/>
    </source>
</evidence>
<evidence type="ECO:0000313" key="5">
    <source>
        <dbReference type="EMBL" id="WWT33825.1"/>
    </source>
</evidence>
<dbReference type="EMBL" id="CP146275">
    <property type="protein sequence ID" value="WWT33825.1"/>
    <property type="molecule type" value="Genomic_DNA"/>
</dbReference>
<dbReference type="PROSITE" id="PS50893">
    <property type="entry name" value="ABC_TRANSPORTER_2"/>
    <property type="match status" value="1"/>
</dbReference>
<keyword evidence="2" id="KW-0547">Nucleotide-binding</keyword>
<dbReference type="CDD" id="cd03257">
    <property type="entry name" value="ABC_NikE_OppD_transporters"/>
    <property type="match status" value="1"/>
</dbReference>
<dbReference type="InterPro" id="IPR003439">
    <property type="entry name" value="ABC_transporter-like_ATP-bd"/>
</dbReference>
<dbReference type="RefSeq" id="WP_338609553.1">
    <property type="nucleotide sequence ID" value="NZ_CP146275.1"/>
</dbReference>
<proteinExistence type="inferred from homology"/>
<evidence type="ECO:0000256" key="3">
    <source>
        <dbReference type="ARBA" id="ARBA00022840"/>
    </source>
</evidence>
<dbReference type="PANTHER" id="PTHR43230:SF1">
    <property type="entry name" value="OLIGOPEPTIDE ABC TRANSPORTER, ATP-BINDING PROTEIN"/>
    <property type="match status" value="1"/>
</dbReference>
<organism evidence="5 6">
    <name type="scientific">Pelagibacterium nitratireducens</name>
    <dbReference type="NCBI Taxonomy" id="1046114"/>
    <lineage>
        <taxon>Bacteria</taxon>
        <taxon>Pseudomonadati</taxon>
        <taxon>Pseudomonadota</taxon>
        <taxon>Alphaproteobacteria</taxon>
        <taxon>Hyphomicrobiales</taxon>
        <taxon>Devosiaceae</taxon>
        <taxon>Pelagibacterium</taxon>
    </lineage>
</organism>
<reference evidence="5 6" key="1">
    <citation type="submission" date="2024-02" db="EMBL/GenBank/DDBJ databases">
        <title>Complete genome sequence of Pelagibacterium nitratireducens ZH15.</title>
        <authorList>
            <person name="Zhao L.H."/>
        </authorList>
    </citation>
    <scope>NUCLEOTIDE SEQUENCE [LARGE SCALE GENOMIC DNA]</scope>
    <source>
        <strain evidence="5 6">ZH15</strain>
    </source>
</reference>
<name>A0ABZ2I274_9HYPH</name>
<dbReference type="SUPFAM" id="SSF52540">
    <property type="entry name" value="P-loop containing nucleoside triphosphate hydrolases"/>
    <property type="match status" value="1"/>
</dbReference>
<feature type="domain" description="ABC transporter" evidence="4">
    <location>
        <begin position="5"/>
        <end position="257"/>
    </location>
</feature>
<dbReference type="InterPro" id="IPR003593">
    <property type="entry name" value="AAA+_ATPase"/>
</dbReference>
<accession>A0ABZ2I274</accession>